<feature type="chain" id="PRO_5034995292" description="Kazal-like domain-containing protein" evidence="1">
    <location>
        <begin position="24"/>
        <end position="100"/>
    </location>
</feature>
<dbReference type="OrthoDB" id="2366888at2759"/>
<protein>
    <recommendedName>
        <fullName evidence="4">Kazal-like domain-containing protein</fullName>
    </recommendedName>
</protein>
<sequence>MKFTTILASTLLFFSIIVSKTDASCDDCLTFAQNVVICNNANEDACITSSVQIDDSPPSQPFLIDCCDGQQILYEQCMNGCPDQNVLYSVQSYCPYTPPC</sequence>
<evidence type="ECO:0000313" key="3">
    <source>
        <dbReference type="Proteomes" id="UP000615446"/>
    </source>
</evidence>
<dbReference type="EMBL" id="BLAL01000037">
    <property type="protein sequence ID" value="GES78408.1"/>
    <property type="molecule type" value="Genomic_DNA"/>
</dbReference>
<proteinExistence type="predicted"/>
<reference evidence="2" key="1">
    <citation type="submission" date="2019-10" db="EMBL/GenBank/DDBJ databases">
        <title>Conservation and host-specific expression of non-tandemly repeated heterogenous ribosome RNA gene in arbuscular mycorrhizal fungi.</title>
        <authorList>
            <person name="Maeda T."/>
            <person name="Kobayashi Y."/>
            <person name="Nakagawa T."/>
            <person name="Ezawa T."/>
            <person name="Yamaguchi K."/>
            <person name="Bino T."/>
            <person name="Nishimoto Y."/>
            <person name="Shigenobu S."/>
            <person name="Kawaguchi M."/>
        </authorList>
    </citation>
    <scope>NUCLEOTIDE SEQUENCE</scope>
    <source>
        <strain evidence="2">HR1</strain>
    </source>
</reference>
<dbReference type="AlphaFoldDB" id="A0A8H3QG32"/>
<dbReference type="Proteomes" id="UP000615446">
    <property type="component" value="Unassembled WGS sequence"/>
</dbReference>
<gene>
    <name evidence="2" type="ORF">RCL2_000571300</name>
</gene>
<accession>A0A8H3QG32</accession>
<evidence type="ECO:0000313" key="2">
    <source>
        <dbReference type="EMBL" id="GES78408.1"/>
    </source>
</evidence>
<organism evidence="2 3">
    <name type="scientific">Rhizophagus clarus</name>
    <dbReference type="NCBI Taxonomy" id="94130"/>
    <lineage>
        <taxon>Eukaryota</taxon>
        <taxon>Fungi</taxon>
        <taxon>Fungi incertae sedis</taxon>
        <taxon>Mucoromycota</taxon>
        <taxon>Glomeromycotina</taxon>
        <taxon>Glomeromycetes</taxon>
        <taxon>Glomerales</taxon>
        <taxon>Glomeraceae</taxon>
        <taxon>Rhizophagus</taxon>
    </lineage>
</organism>
<keyword evidence="1" id="KW-0732">Signal</keyword>
<evidence type="ECO:0000256" key="1">
    <source>
        <dbReference type="SAM" id="SignalP"/>
    </source>
</evidence>
<name>A0A8H3QG32_9GLOM</name>
<feature type="signal peptide" evidence="1">
    <location>
        <begin position="1"/>
        <end position="23"/>
    </location>
</feature>
<evidence type="ECO:0008006" key="4">
    <source>
        <dbReference type="Google" id="ProtNLM"/>
    </source>
</evidence>
<comment type="caution">
    <text evidence="2">The sequence shown here is derived from an EMBL/GenBank/DDBJ whole genome shotgun (WGS) entry which is preliminary data.</text>
</comment>